<reference evidence="3" key="1">
    <citation type="journal article" date="2019" name="Int. J. Syst. Evol. Microbiol.">
        <title>The Global Catalogue of Microorganisms (GCM) 10K type strain sequencing project: providing services to taxonomists for standard genome sequencing and annotation.</title>
        <authorList>
            <consortium name="The Broad Institute Genomics Platform"/>
            <consortium name="The Broad Institute Genome Sequencing Center for Infectious Disease"/>
            <person name="Wu L."/>
            <person name="Ma J."/>
        </authorList>
    </citation>
    <scope>NUCLEOTIDE SEQUENCE [LARGE SCALE GENOMIC DNA]</scope>
    <source>
        <strain evidence="3">JCM 15933</strain>
    </source>
</reference>
<gene>
    <name evidence="2" type="ORF">GCM10009827_049560</name>
</gene>
<dbReference type="Gene3D" id="1.10.1200.10">
    <property type="entry name" value="ACP-like"/>
    <property type="match status" value="1"/>
</dbReference>
<dbReference type="InterPro" id="IPR036736">
    <property type="entry name" value="ACP-like_sf"/>
</dbReference>
<organism evidence="2 3">
    <name type="scientific">Dactylosporangium maewongense</name>
    <dbReference type="NCBI Taxonomy" id="634393"/>
    <lineage>
        <taxon>Bacteria</taxon>
        <taxon>Bacillati</taxon>
        <taxon>Actinomycetota</taxon>
        <taxon>Actinomycetes</taxon>
        <taxon>Micromonosporales</taxon>
        <taxon>Micromonosporaceae</taxon>
        <taxon>Dactylosporangium</taxon>
    </lineage>
</organism>
<dbReference type="PROSITE" id="PS50075">
    <property type="entry name" value="CARRIER"/>
    <property type="match status" value="1"/>
</dbReference>
<sequence length="79" mass="8352">MQAIEARIAEILVEDFKVDAGALRPDATFADLNFDSLVLVELILVLGNQFRVPLDDGALHDTMTVTDAAGVLAARGAVA</sequence>
<name>A0ABP4LLL3_9ACTN</name>
<dbReference type="InterPro" id="IPR009081">
    <property type="entry name" value="PP-bd_ACP"/>
</dbReference>
<dbReference type="EMBL" id="BAAAQD010000010">
    <property type="protein sequence ID" value="GAA1526794.1"/>
    <property type="molecule type" value="Genomic_DNA"/>
</dbReference>
<feature type="domain" description="Carrier" evidence="1">
    <location>
        <begin position="2"/>
        <end position="76"/>
    </location>
</feature>
<keyword evidence="3" id="KW-1185">Reference proteome</keyword>
<evidence type="ECO:0000313" key="3">
    <source>
        <dbReference type="Proteomes" id="UP001501470"/>
    </source>
</evidence>
<dbReference type="Proteomes" id="UP001501470">
    <property type="component" value="Unassembled WGS sequence"/>
</dbReference>
<accession>A0ABP4LLL3</accession>
<proteinExistence type="predicted"/>
<evidence type="ECO:0000313" key="2">
    <source>
        <dbReference type="EMBL" id="GAA1526794.1"/>
    </source>
</evidence>
<dbReference type="SUPFAM" id="SSF47336">
    <property type="entry name" value="ACP-like"/>
    <property type="match status" value="1"/>
</dbReference>
<comment type="caution">
    <text evidence="2">The sequence shown here is derived from an EMBL/GenBank/DDBJ whole genome shotgun (WGS) entry which is preliminary data.</text>
</comment>
<protein>
    <recommendedName>
        <fullName evidence="1">Carrier domain-containing protein</fullName>
    </recommendedName>
</protein>
<dbReference type="Pfam" id="PF00550">
    <property type="entry name" value="PP-binding"/>
    <property type="match status" value="1"/>
</dbReference>
<evidence type="ECO:0000259" key="1">
    <source>
        <dbReference type="PROSITE" id="PS50075"/>
    </source>
</evidence>